<dbReference type="InterPro" id="IPR019758">
    <property type="entry name" value="Pept_S26A_signal_pept_1_CS"/>
</dbReference>
<evidence type="ECO:0000256" key="7">
    <source>
        <dbReference type="RuleBase" id="RU362042"/>
    </source>
</evidence>
<feature type="active site" evidence="6">
    <location>
        <position position="41"/>
    </location>
</feature>
<dbReference type="Proteomes" id="UP000253934">
    <property type="component" value="Unassembled WGS sequence"/>
</dbReference>
<keyword evidence="7" id="KW-0645">Protease</keyword>
<dbReference type="GO" id="GO:0009003">
    <property type="term" value="F:signal peptidase activity"/>
    <property type="evidence" value="ECO:0007669"/>
    <property type="project" value="UniProtKB-EC"/>
</dbReference>
<reference evidence="9" key="1">
    <citation type="submission" date="2018-04" db="EMBL/GenBank/DDBJ databases">
        <title>Draft genome sequence of the Candidatus Spirobacillus cienkowskii, a pathogen of freshwater Daphnia species, reconstructed from hemolymph metagenomic reads.</title>
        <authorList>
            <person name="Bresciani L."/>
            <person name="Lemos L.N."/>
            <person name="Wale N."/>
            <person name="Lin J.Y."/>
            <person name="Fernandes G.R."/>
            <person name="Duffy M.A."/>
            <person name="Rodrigues J.M."/>
        </authorList>
    </citation>
    <scope>NUCLEOTIDE SEQUENCE [LARGE SCALE GENOMIC DNA]</scope>
    <source>
        <strain evidence="9">Binning01</strain>
    </source>
</reference>
<evidence type="ECO:0000259" key="8">
    <source>
        <dbReference type="Pfam" id="PF10502"/>
    </source>
</evidence>
<evidence type="ECO:0000313" key="9">
    <source>
        <dbReference type="EMBL" id="RDB35923.1"/>
    </source>
</evidence>
<feature type="active site" evidence="6">
    <location>
        <position position="95"/>
    </location>
</feature>
<dbReference type="PROSITE" id="PS00760">
    <property type="entry name" value="SPASE_I_2"/>
    <property type="match status" value="1"/>
</dbReference>
<keyword evidence="7" id="KW-0812">Transmembrane</keyword>
<dbReference type="InterPro" id="IPR036286">
    <property type="entry name" value="LexA/Signal_pep-like_sf"/>
</dbReference>
<evidence type="ECO:0000256" key="5">
    <source>
        <dbReference type="ARBA" id="ARBA00022801"/>
    </source>
</evidence>
<evidence type="ECO:0000256" key="3">
    <source>
        <dbReference type="ARBA" id="ARBA00013208"/>
    </source>
</evidence>
<keyword evidence="5 7" id="KW-0378">Hydrolase</keyword>
<keyword evidence="10" id="KW-1185">Reference proteome</keyword>
<evidence type="ECO:0000313" key="10">
    <source>
        <dbReference type="Proteomes" id="UP000253934"/>
    </source>
</evidence>
<dbReference type="PANTHER" id="PTHR43390:SF1">
    <property type="entry name" value="CHLOROPLAST PROCESSING PEPTIDASE"/>
    <property type="match status" value="1"/>
</dbReference>
<dbReference type="AlphaFoldDB" id="A0A369KW17"/>
<dbReference type="NCBIfam" id="TIGR02227">
    <property type="entry name" value="sigpep_I_bact"/>
    <property type="match status" value="1"/>
</dbReference>
<comment type="subcellular location">
    <subcellularLocation>
        <location evidence="7">Membrane</location>
        <topology evidence="7">Single-pass type II membrane protein</topology>
    </subcellularLocation>
</comment>
<organism evidence="9 10">
    <name type="scientific">Spirobacillus cienkowskii</name>
    <dbReference type="NCBI Taxonomy" id="495820"/>
    <lineage>
        <taxon>Bacteria</taxon>
        <taxon>Pseudomonadati</taxon>
        <taxon>Bdellovibrionota</taxon>
        <taxon>Oligoflexia</taxon>
        <taxon>Silvanigrellales</taxon>
        <taxon>Spirobacillus</taxon>
    </lineage>
</organism>
<evidence type="ECO:0000256" key="4">
    <source>
        <dbReference type="ARBA" id="ARBA00019232"/>
    </source>
</evidence>
<feature type="transmembrane region" description="Helical" evidence="7">
    <location>
        <begin position="15"/>
        <end position="37"/>
    </location>
</feature>
<proteinExistence type="inferred from homology"/>
<dbReference type="PRINTS" id="PR00727">
    <property type="entry name" value="LEADERPTASE"/>
</dbReference>
<evidence type="ECO:0000256" key="1">
    <source>
        <dbReference type="ARBA" id="ARBA00000677"/>
    </source>
</evidence>
<dbReference type="InterPro" id="IPR019757">
    <property type="entry name" value="Pept_S26A_signal_pept_1_Lys-AS"/>
</dbReference>
<comment type="caution">
    <text evidence="9">The sequence shown here is derived from an EMBL/GenBank/DDBJ whole genome shotgun (WGS) entry which is preliminary data.</text>
</comment>
<dbReference type="InterPro" id="IPR000223">
    <property type="entry name" value="Pept_S26A_signal_pept_1"/>
</dbReference>
<name>A0A369KW17_9BACT</name>
<sequence>MSEECVKKSLFKESLWVLSFILFFGILYAFVLGVYLIPSPSMMPSIVPGDRVVLNKLSYGIRFPLQEKPLLTWNSPLRGDIVFFASPNGQGTYIKRIIGLPGDVIRFKQGVISVNGLILQQRCLKESNEGACLGNILIEENRDLHLPSHPILISEEKGATFFEYKKFIVPPGKFFVLGDNRDQSVDSRVFGFVEESRLYGKAAFVLFSTEGDSRFFPEFRTDRFFKSI</sequence>
<dbReference type="SUPFAM" id="SSF51306">
    <property type="entry name" value="LexA/Signal peptidase"/>
    <property type="match status" value="1"/>
</dbReference>
<dbReference type="PANTHER" id="PTHR43390">
    <property type="entry name" value="SIGNAL PEPTIDASE I"/>
    <property type="match status" value="1"/>
</dbReference>
<dbReference type="GO" id="GO:0016020">
    <property type="term" value="C:membrane"/>
    <property type="evidence" value="ECO:0007669"/>
    <property type="project" value="UniProtKB-SubCell"/>
</dbReference>
<evidence type="ECO:0000256" key="2">
    <source>
        <dbReference type="ARBA" id="ARBA00009370"/>
    </source>
</evidence>
<dbReference type="GO" id="GO:0004252">
    <property type="term" value="F:serine-type endopeptidase activity"/>
    <property type="evidence" value="ECO:0007669"/>
    <property type="project" value="InterPro"/>
</dbReference>
<evidence type="ECO:0000256" key="6">
    <source>
        <dbReference type="PIRSR" id="PIRSR600223-1"/>
    </source>
</evidence>
<protein>
    <recommendedName>
        <fullName evidence="4 7">Signal peptidase I</fullName>
        <ecNumber evidence="3 7">3.4.21.89</ecNumber>
    </recommendedName>
</protein>
<feature type="domain" description="Peptidase S26" evidence="8">
    <location>
        <begin position="16"/>
        <end position="206"/>
    </location>
</feature>
<dbReference type="CDD" id="cd06530">
    <property type="entry name" value="S26_SPase_I"/>
    <property type="match status" value="1"/>
</dbReference>
<dbReference type="PROSITE" id="PS00761">
    <property type="entry name" value="SPASE_I_3"/>
    <property type="match status" value="1"/>
</dbReference>
<dbReference type="Pfam" id="PF10502">
    <property type="entry name" value="Peptidase_S26"/>
    <property type="match status" value="1"/>
</dbReference>
<keyword evidence="7" id="KW-1133">Transmembrane helix</keyword>
<accession>A0A369KW17</accession>
<dbReference type="EMBL" id="QOVW01000071">
    <property type="protein sequence ID" value="RDB35923.1"/>
    <property type="molecule type" value="Genomic_DNA"/>
</dbReference>
<comment type="catalytic activity">
    <reaction evidence="1 7">
        <text>Cleavage of hydrophobic, N-terminal signal or leader sequences from secreted and periplasmic proteins.</text>
        <dbReference type="EC" id="3.4.21.89"/>
    </reaction>
</comment>
<dbReference type="GO" id="GO:0006465">
    <property type="term" value="P:signal peptide processing"/>
    <property type="evidence" value="ECO:0007669"/>
    <property type="project" value="InterPro"/>
</dbReference>
<dbReference type="EC" id="3.4.21.89" evidence="3 7"/>
<keyword evidence="7" id="KW-0472">Membrane</keyword>
<comment type="similarity">
    <text evidence="2 7">Belongs to the peptidase S26 family.</text>
</comment>
<dbReference type="InterPro" id="IPR019533">
    <property type="entry name" value="Peptidase_S26"/>
</dbReference>
<dbReference type="Gene3D" id="2.10.109.10">
    <property type="entry name" value="Umud Fragment, subunit A"/>
    <property type="match status" value="1"/>
</dbReference>
<gene>
    <name evidence="9" type="primary">lepB</name>
    <name evidence="9" type="ORF">DCC88_07695</name>
</gene>